<sequence length="224" mass="25472">MKYYSDITKQLYETREQLFKAERDYKMELVTKARADEKARKIADLEARLAELRGETTAKTDNVKSSDKPIASEKSNKDNTAPTKVYDAGKEDGIDYSKTIEAIKKMVDNFKFKYPSFEFQDIEDDKNELTDDDIKSSVRPGEKIARLATGKTAPAKTNGACRNCGKCVKTDTEDKKHKKLADSGYYSSAYINLNGKEFYSEGADSWNDVKKAVRKYFEKLQGLK</sequence>
<evidence type="ECO:0000313" key="2">
    <source>
        <dbReference type="EMBL" id="DAF49114.1"/>
    </source>
</evidence>
<proteinExistence type="predicted"/>
<feature type="compositionally biased region" description="Basic and acidic residues" evidence="1">
    <location>
        <begin position="53"/>
        <end position="77"/>
    </location>
</feature>
<reference evidence="2" key="1">
    <citation type="journal article" date="2021" name="Proc. Natl. Acad. Sci. U.S.A.">
        <title>A Catalog of Tens of Thousands of Viruses from Human Metagenomes Reveals Hidden Associations with Chronic Diseases.</title>
        <authorList>
            <person name="Tisza M.J."/>
            <person name="Buck C.B."/>
        </authorList>
    </citation>
    <scope>NUCLEOTIDE SEQUENCE</scope>
    <source>
        <strain evidence="2">Ctnpt50</strain>
    </source>
</reference>
<feature type="region of interest" description="Disordered" evidence="1">
    <location>
        <begin position="53"/>
        <end position="88"/>
    </location>
</feature>
<protein>
    <submittedName>
        <fullName evidence="2">Uncharacterized protein</fullName>
    </submittedName>
</protein>
<evidence type="ECO:0000256" key="1">
    <source>
        <dbReference type="SAM" id="MobiDB-lite"/>
    </source>
</evidence>
<name>A0A8S5SEL6_9CAUD</name>
<dbReference type="EMBL" id="BK032577">
    <property type="protein sequence ID" value="DAF49114.1"/>
    <property type="molecule type" value="Genomic_DNA"/>
</dbReference>
<accession>A0A8S5SEL6</accession>
<organism evidence="2">
    <name type="scientific">Siphoviridae sp. ctnpt50</name>
    <dbReference type="NCBI Taxonomy" id="2827941"/>
    <lineage>
        <taxon>Viruses</taxon>
        <taxon>Duplodnaviria</taxon>
        <taxon>Heunggongvirae</taxon>
        <taxon>Uroviricota</taxon>
        <taxon>Caudoviricetes</taxon>
    </lineage>
</organism>